<dbReference type="EMBL" id="JAAGRR010000154">
    <property type="protein sequence ID" value="NDY43347.1"/>
    <property type="molecule type" value="Genomic_DNA"/>
</dbReference>
<evidence type="ECO:0000256" key="12">
    <source>
        <dbReference type="SAM" id="MobiDB-lite"/>
    </source>
</evidence>
<keyword evidence="5" id="KW-1003">Cell membrane</keyword>
<dbReference type="InterPro" id="IPR012823">
    <property type="entry name" value="Flagell_FliJ"/>
</dbReference>
<keyword evidence="8" id="KW-0653">Protein transport</keyword>
<dbReference type="InterPro" id="IPR053716">
    <property type="entry name" value="Flag_assembly_chemotaxis_eff"/>
</dbReference>
<keyword evidence="9" id="KW-0472">Membrane</keyword>
<evidence type="ECO:0000256" key="6">
    <source>
        <dbReference type="ARBA" id="ARBA00022500"/>
    </source>
</evidence>
<dbReference type="NCBIfam" id="TIGR02473">
    <property type="entry name" value="flagell_FliJ"/>
    <property type="match status" value="1"/>
</dbReference>
<dbReference type="GO" id="GO:0006935">
    <property type="term" value="P:chemotaxis"/>
    <property type="evidence" value="ECO:0007669"/>
    <property type="project" value="UniProtKB-KW"/>
</dbReference>
<keyword evidence="6" id="KW-0145">Chemotaxis</keyword>
<evidence type="ECO:0000256" key="7">
    <source>
        <dbReference type="ARBA" id="ARBA00022795"/>
    </source>
</evidence>
<evidence type="ECO:0000256" key="1">
    <source>
        <dbReference type="ARBA" id="ARBA00004413"/>
    </source>
</evidence>
<proteinExistence type="inferred from homology"/>
<keyword evidence="13" id="KW-0969">Cilium</keyword>
<dbReference type="GO" id="GO:0005886">
    <property type="term" value="C:plasma membrane"/>
    <property type="evidence" value="ECO:0007669"/>
    <property type="project" value="UniProtKB-SubCell"/>
</dbReference>
<evidence type="ECO:0000313" key="14">
    <source>
        <dbReference type="Proteomes" id="UP000469346"/>
    </source>
</evidence>
<reference evidence="13 14" key="1">
    <citation type="submission" date="2020-02" db="EMBL/GenBank/DDBJ databases">
        <title>Comparative genomics of sulfur disproportionating microorganisms.</title>
        <authorList>
            <person name="Ward L.M."/>
            <person name="Bertran E."/>
            <person name="Johnston D.T."/>
        </authorList>
    </citation>
    <scope>NUCLEOTIDE SEQUENCE [LARGE SCALE GENOMIC DNA]</scope>
    <source>
        <strain evidence="13 14">DSM 100025</strain>
    </source>
</reference>
<dbReference type="RefSeq" id="WP_163299464.1">
    <property type="nucleotide sequence ID" value="NZ_JAAGRR010000154.1"/>
</dbReference>
<evidence type="ECO:0000256" key="11">
    <source>
        <dbReference type="SAM" id="Coils"/>
    </source>
</evidence>
<evidence type="ECO:0000256" key="4">
    <source>
        <dbReference type="ARBA" id="ARBA00022448"/>
    </source>
</evidence>
<dbReference type="GO" id="GO:0071973">
    <property type="term" value="P:bacterial-type flagellum-dependent cell motility"/>
    <property type="evidence" value="ECO:0007669"/>
    <property type="project" value="InterPro"/>
</dbReference>
<organism evidence="13 14">
    <name type="scientific">Dissulfurirhabdus thermomarina</name>
    <dbReference type="NCBI Taxonomy" id="1765737"/>
    <lineage>
        <taxon>Bacteria</taxon>
        <taxon>Deltaproteobacteria</taxon>
        <taxon>Dissulfurirhabdaceae</taxon>
        <taxon>Dissulfurirhabdus</taxon>
    </lineage>
</organism>
<dbReference type="GO" id="GO:0009288">
    <property type="term" value="C:bacterial-type flagellum"/>
    <property type="evidence" value="ECO:0007669"/>
    <property type="project" value="InterPro"/>
</dbReference>
<evidence type="ECO:0000256" key="5">
    <source>
        <dbReference type="ARBA" id="ARBA00022475"/>
    </source>
</evidence>
<keyword evidence="14" id="KW-1185">Reference proteome</keyword>
<keyword evidence="11" id="KW-0175">Coiled coil</keyword>
<keyword evidence="4" id="KW-0813">Transport</keyword>
<comment type="caution">
    <text evidence="13">The sequence shown here is derived from an EMBL/GenBank/DDBJ whole genome shotgun (WGS) entry which is preliminary data.</text>
</comment>
<evidence type="ECO:0000313" key="13">
    <source>
        <dbReference type="EMBL" id="NDY43347.1"/>
    </source>
</evidence>
<dbReference type="Gene3D" id="1.10.287.1700">
    <property type="match status" value="1"/>
</dbReference>
<sequence length="151" mass="17728">MPFRFRLAPLRMLRRRRRELAEAALAEALRRRDEVRGALDDLRRDIRRAGDDLDARAREGLLASEYQALAEHIARLRDEAEHLETRLAAVEAEVLAARRTLEQRHQDSEVVERLRQREYRRYIEEEARAEQKAADDLASGRYARNKNGGRQ</sequence>
<accession>A0A6N9TV88</accession>
<keyword evidence="10" id="KW-1006">Bacterial flagellum protein export</keyword>
<comment type="similarity">
    <text evidence="2">Belongs to the FliJ family.</text>
</comment>
<evidence type="ECO:0000256" key="3">
    <source>
        <dbReference type="ARBA" id="ARBA00020392"/>
    </source>
</evidence>
<evidence type="ECO:0000256" key="2">
    <source>
        <dbReference type="ARBA" id="ARBA00010004"/>
    </source>
</evidence>
<evidence type="ECO:0000256" key="10">
    <source>
        <dbReference type="ARBA" id="ARBA00023225"/>
    </source>
</evidence>
<comment type="subcellular location">
    <subcellularLocation>
        <location evidence="1">Cell membrane</location>
        <topology evidence="1">Peripheral membrane protein</topology>
        <orientation evidence="1">Cytoplasmic side</orientation>
    </subcellularLocation>
</comment>
<dbReference type="Proteomes" id="UP000469346">
    <property type="component" value="Unassembled WGS sequence"/>
</dbReference>
<feature type="coiled-coil region" evidence="11">
    <location>
        <begin position="25"/>
        <end position="100"/>
    </location>
</feature>
<dbReference type="GO" id="GO:0044781">
    <property type="term" value="P:bacterial-type flagellum organization"/>
    <property type="evidence" value="ECO:0007669"/>
    <property type="project" value="UniProtKB-KW"/>
</dbReference>
<keyword evidence="13" id="KW-0966">Cell projection</keyword>
<name>A0A6N9TV88_DISTH</name>
<evidence type="ECO:0000256" key="9">
    <source>
        <dbReference type="ARBA" id="ARBA00023136"/>
    </source>
</evidence>
<dbReference type="AlphaFoldDB" id="A0A6N9TV88"/>
<dbReference type="GO" id="GO:0015031">
    <property type="term" value="P:protein transport"/>
    <property type="evidence" value="ECO:0007669"/>
    <property type="project" value="UniProtKB-KW"/>
</dbReference>
<feature type="region of interest" description="Disordered" evidence="12">
    <location>
        <begin position="127"/>
        <end position="151"/>
    </location>
</feature>
<keyword evidence="7" id="KW-1005">Bacterial flagellum biogenesis</keyword>
<evidence type="ECO:0000256" key="8">
    <source>
        <dbReference type="ARBA" id="ARBA00022927"/>
    </source>
</evidence>
<dbReference type="Pfam" id="PF02050">
    <property type="entry name" value="FliJ"/>
    <property type="match status" value="1"/>
</dbReference>
<protein>
    <recommendedName>
        <fullName evidence="3">Flagellar FliJ protein</fullName>
    </recommendedName>
</protein>
<gene>
    <name evidence="13" type="primary">fliJ</name>
    <name evidence="13" type="ORF">G3N55_10910</name>
</gene>
<keyword evidence="13" id="KW-0282">Flagellum</keyword>